<evidence type="ECO:0000313" key="2">
    <source>
        <dbReference type="Proteomes" id="UP001318860"/>
    </source>
</evidence>
<evidence type="ECO:0000313" key="1">
    <source>
        <dbReference type="EMBL" id="KAK6115841.1"/>
    </source>
</evidence>
<dbReference type="Proteomes" id="UP001318860">
    <property type="component" value="Unassembled WGS sequence"/>
</dbReference>
<comment type="caution">
    <text evidence="1">The sequence shown here is derived from an EMBL/GenBank/DDBJ whole genome shotgun (WGS) entry which is preliminary data.</text>
</comment>
<dbReference type="InterPro" id="IPR040256">
    <property type="entry name" value="At4g02000-like"/>
</dbReference>
<dbReference type="PANTHER" id="PTHR31286:SF62">
    <property type="entry name" value="ZINC FINGER, CCHC-TYPE-LIKE PROTEIN"/>
    <property type="match status" value="1"/>
</dbReference>
<organism evidence="1 2">
    <name type="scientific">Rehmannia glutinosa</name>
    <name type="common">Chinese foxglove</name>
    <dbReference type="NCBI Taxonomy" id="99300"/>
    <lineage>
        <taxon>Eukaryota</taxon>
        <taxon>Viridiplantae</taxon>
        <taxon>Streptophyta</taxon>
        <taxon>Embryophyta</taxon>
        <taxon>Tracheophyta</taxon>
        <taxon>Spermatophyta</taxon>
        <taxon>Magnoliopsida</taxon>
        <taxon>eudicotyledons</taxon>
        <taxon>Gunneridae</taxon>
        <taxon>Pentapetalae</taxon>
        <taxon>asterids</taxon>
        <taxon>lamiids</taxon>
        <taxon>Lamiales</taxon>
        <taxon>Orobanchaceae</taxon>
        <taxon>Rehmannieae</taxon>
        <taxon>Rehmannia</taxon>
    </lineage>
</organism>
<gene>
    <name evidence="1" type="ORF">DH2020_008110</name>
</gene>
<keyword evidence="2" id="KW-1185">Reference proteome</keyword>
<proteinExistence type="predicted"/>
<evidence type="ECO:0008006" key="3">
    <source>
        <dbReference type="Google" id="ProtNLM"/>
    </source>
</evidence>
<dbReference type="PANTHER" id="PTHR31286">
    <property type="entry name" value="GLYCINE-RICH CELL WALL STRUCTURAL PROTEIN 1.8-LIKE"/>
    <property type="match status" value="1"/>
</dbReference>
<accession>A0ABR0U0X6</accession>
<sequence length="358" mass="40877">MEDLTEQEALVVDIDADTTTDLPQKNSVGYCLAGTLRTHKTVNSFYLLEVMKKGWKPRKGYTAREWGKICFSSDLMTQKREWVIDNQPWHFEGFLFAIKAIDGSEQPSSISITETPFWTRFYDLPVSCMNEKVLSLLVKQIGTLVAWDSSGDSLFGNGNSIHVWKDPWLPSEHKSHPSLPQGETHEDMVVRDLLLVDRAEWNVDLVHQLFTQEDAQTILSIPSRNYWCEDRRLGISQRNGQYSVKSGYRVGMAIDNKFEIDLIVRIQKSYGNGSKLQVPPKVQICVWKMLQRARLLKNKLFQYAKRSPDLFVSDVVKMSKRSSTHSGLPVELLLLACFSTAPRPCSYISNGIINRPND</sequence>
<reference evidence="1 2" key="1">
    <citation type="journal article" date="2021" name="Comput. Struct. Biotechnol. J.">
        <title>De novo genome assembly of the potent medicinal plant Rehmannia glutinosa using nanopore technology.</title>
        <authorList>
            <person name="Ma L."/>
            <person name="Dong C."/>
            <person name="Song C."/>
            <person name="Wang X."/>
            <person name="Zheng X."/>
            <person name="Niu Y."/>
            <person name="Chen S."/>
            <person name="Feng W."/>
        </authorList>
    </citation>
    <scope>NUCLEOTIDE SEQUENCE [LARGE SCALE GENOMIC DNA]</scope>
    <source>
        <strain evidence="1">DH-2019</strain>
    </source>
</reference>
<name>A0ABR0U0X6_REHGL</name>
<protein>
    <recommendedName>
        <fullName evidence="3">DUF4283 domain-containing protein</fullName>
    </recommendedName>
</protein>
<dbReference type="EMBL" id="JABTTQ020003506">
    <property type="protein sequence ID" value="KAK6115841.1"/>
    <property type="molecule type" value="Genomic_DNA"/>
</dbReference>